<feature type="compositionally biased region" description="Low complexity" evidence="1">
    <location>
        <begin position="76"/>
        <end position="105"/>
    </location>
</feature>
<evidence type="ECO:0000256" key="1">
    <source>
        <dbReference type="SAM" id="MobiDB-lite"/>
    </source>
</evidence>
<feature type="region of interest" description="Disordered" evidence="1">
    <location>
        <begin position="1"/>
        <end position="55"/>
    </location>
</feature>
<protein>
    <submittedName>
        <fullName evidence="2">Uncharacterized protein</fullName>
    </submittedName>
</protein>
<dbReference type="GeneID" id="68093681"/>
<feature type="region of interest" description="Disordered" evidence="1">
    <location>
        <begin position="71"/>
        <end position="105"/>
    </location>
</feature>
<name>A0AA88GSM4_NAELO</name>
<comment type="caution">
    <text evidence="2">The sequence shown here is derived from an EMBL/GenBank/DDBJ whole genome shotgun (WGS) entry which is preliminary data.</text>
</comment>
<reference evidence="2 3" key="1">
    <citation type="journal article" date="2018" name="BMC Genomics">
        <title>The genome of Naegleria lovaniensis, the basis for a comparative approach to unravel pathogenicity factors of the human pathogenic amoeba N. fowleri.</title>
        <authorList>
            <person name="Liechti N."/>
            <person name="Schurch N."/>
            <person name="Bruggmann R."/>
            <person name="Wittwer M."/>
        </authorList>
    </citation>
    <scope>NUCLEOTIDE SEQUENCE [LARGE SCALE GENOMIC DNA]</scope>
    <source>
        <strain evidence="2 3">ATCC 30569</strain>
    </source>
</reference>
<organism evidence="2 3">
    <name type="scientific">Naegleria lovaniensis</name>
    <name type="common">Amoeba</name>
    <dbReference type="NCBI Taxonomy" id="51637"/>
    <lineage>
        <taxon>Eukaryota</taxon>
        <taxon>Discoba</taxon>
        <taxon>Heterolobosea</taxon>
        <taxon>Tetramitia</taxon>
        <taxon>Eutetramitia</taxon>
        <taxon>Vahlkampfiidae</taxon>
        <taxon>Naegleria</taxon>
    </lineage>
</organism>
<dbReference type="RefSeq" id="XP_044551623.1">
    <property type="nucleotide sequence ID" value="XM_044687993.1"/>
</dbReference>
<proteinExistence type="predicted"/>
<evidence type="ECO:0000313" key="2">
    <source>
        <dbReference type="EMBL" id="KAG2387631.1"/>
    </source>
</evidence>
<dbReference type="AlphaFoldDB" id="A0AA88GSM4"/>
<accession>A0AA88GSM4</accession>
<feature type="compositionally biased region" description="Polar residues" evidence="1">
    <location>
        <begin position="33"/>
        <end position="55"/>
    </location>
</feature>
<dbReference type="EMBL" id="PYSW02000012">
    <property type="protein sequence ID" value="KAG2387631.1"/>
    <property type="molecule type" value="Genomic_DNA"/>
</dbReference>
<sequence length="105" mass="11066">MKRHTLTALSLPNTTTTTTTTTHSPIAIYEGQKGTTNTTSTAPSSLNTTMNTTPRKNALPFLKDISPTLPQHLIQNGTTNTSESGGVVVTTSSTTHHPCPNTSTT</sequence>
<keyword evidence="3" id="KW-1185">Reference proteome</keyword>
<gene>
    <name evidence="2" type="ORF">C9374_001225</name>
</gene>
<dbReference type="Proteomes" id="UP000816034">
    <property type="component" value="Unassembled WGS sequence"/>
</dbReference>
<evidence type="ECO:0000313" key="3">
    <source>
        <dbReference type="Proteomes" id="UP000816034"/>
    </source>
</evidence>